<dbReference type="InterPro" id="IPR041373">
    <property type="entry name" value="RT_RNaseH"/>
</dbReference>
<keyword evidence="5" id="KW-0479">Metal-binding</keyword>
<evidence type="ECO:0000256" key="7">
    <source>
        <dbReference type="ARBA" id="ARBA00022759"/>
    </source>
</evidence>
<dbReference type="GO" id="GO:0003964">
    <property type="term" value="F:RNA-directed DNA polymerase activity"/>
    <property type="evidence" value="ECO:0007669"/>
    <property type="project" value="UniProtKB-KW"/>
</dbReference>
<dbReference type="OrthoDB" id="1741103at2759"/>
<evidence type="ECO:0000313" key="19">
    <source>
        <dbReference type="Proteomes" id="UP000626092"/>
    </source>
</evidence>
<dbReference type="PANTHER" id="PTHR37984">
    <property type="entry name" value="PROTEIN CBG26694"/>
    <property type="match status" value="1"/>
</dbReference>
<dbReference type="GO" id="GO:0046872">
    <property type="term" value="F:metal ion binding"/>
    <property type="evidence" value="ECO:0007669"/>
    <property type="project" value="UniProtKB-KW"/>
</dbReference>
<evidence type="ECO:0008006" key="20">
    <source>
        <dbReference type="Google" id="ProtNLM"/>
    </source>
</evidence>
<evidence type="ECO:0000259" key="15">
    <source>
        <dbReference type="Pfam" id="PF17917"/>
    </source>
</evidence>
<evidence type="ECO:0000256" key="8">
    <source>
        <dbReference type="ARBA" id="ARBA00022801"/>
    </source>
</evidence>
<dbReference type="Pfam" id="PF17921">
    <property type="entry name" value="Integrase_H2C2"/>
    <property type="match status" value="1"/>
</dbReference>
<keyword evidence="10" id="KW-0229">DNA integration</keyword>
<dbReference type="GO" id="GO:0003887">
    <property type="term" value="F:DNA-directed DNA polymerase activity"/>
    <property type="evidence" value="ECO:0007669"/>
    <property type="project" value="UniProtKB-KW"/>
</dbReference>
<feature type="domain" description="Tf2-1-like SH3-like" evidence="17">
    <location>
        <begin position="662"/>
        <end position="725"/>
    </location>
</feature>
<organism evidence="18 19">
    <name type="scientific">Rhododendron simsii</name>
    <name type="common">Sims's rhododendron</name>
    <dbReference type="NCBI Taxonomy" id="118357"/>
    <lineage>
        <taxon>Eukaryota</taxon>
        <taxon>Viridiplantae</taxon>
        <taxon>Streptophyta</taxon>
        <taxon>Embryophyta</taxon>
        <taxon>Tracheophyta</taxon>
        <taxon>Spermatophyta</taxon>
        <taxon>Magnoliopsida</taxon>
        <taxon>eudicotyledons</taxon>
        <taxon>Gunneridae</taxon>
        <taxon>Pentapetalae</taxon>
        <taxon>asterids</taxon>
        <taxon>Ericales</taxon>
        <taxon>Ericaceae</taxon>
        <taxon>Ericoideae</taxon>
        <taxon>Rhodoreae</taxon>
        <taxon>Rhododendron</taxon>
    </lineage>
</organism>
<reference evidence="18" key="1">
    <citation type="submission" date="2019-11" db="EMBL/GenBank/DDBJ databases">
        <authorList>
            <person name="Liu Y."/>
            <person name="Hou J."/>
            <person name="Li T.-Q."/>
            <person name="Guan C.-H."/>
            <person name="Wu X."/>
            <person name="Wu H.-Z."/>
            <person name="Ling F."/>
            <person name="Zhang R."/>
            <person name="Shi X.-G."/>
            <person name="Ren J.-P."/>
            <person name="Chen E.-F."/>
            <person name="Sun J.-M."/>
        </authorList>
    </citation>
    <scope>NUCLEOTIDE SEQUENCE</scope>
    <source>
        <strain evidence="18">Adult_tree_wgs_1</strain>
        <tissue evidence="18">Leaves</tissue>
    </source>
</reference>
<keyword evidence="3" id="KW-0548">Nucleotidyltransferase</keyword>
<evidence type="ECO:0000256" key="13">
    <source>
        <dbReference type="ARBA" id="ARBA00023125"/>
    </source>
</evidence>
<keyword evidence="12" id="KW-0239">DNA-directed DNA polymerase</keyword>
<keyword evidence="13" id="KW-0238">DNA-binding</keyword>
<dbReference type="GO" id="GO:0006310">
    <property type="term" value="P:DNA recombination"/>
    <property type="evidence" value="ECO:0007669"/>
    <property type="project" value="UniProtKB-KW"/>
</dbReference>
<dbReference type="InterPro" id="IPR016197">
    <property type="entry name" value="Chromo-like_dom_sf"/>
</dbReference>
<evidence type="ECO:0000256" key="2">
    <source>
        <dbReference type="ARBA" id="ARBA00022679"/>
    </source>
</evidence>
<evidence type="ECO:0000256" key="5">
    <source>
        <dbReference type="ARBA" id="ARBA00022723"/>
    </source>
</evidence>
<keyword evidence="8" id="KW-0378">Hydrolase</keyword>
<evidence type="ECO:0000256" key="6">
    <source>
        <dbReference type="ARBA" id="ARBA00022750"/>
    </source>
</evidence>
<keyword evidence="19" id="KW-1185">Reference proteome</keyword>
<keyword evidence="6" id="KW-0064">Aspartyl protease</keyword>
<dbReference type="AlphaFoldDB" id="A0A834GGT2"/>
<gene>
    <name evidence="18" type="ORF">RHSIM_Rhsim09G0107500</name>
</gene>
<dbReference type="Gene3D" id="2.40.70.10">
    <property type="entry name" value="Acid Proteases"/>
    <property type="match status" value="1"/>
</dbReference>
<keyword evidence="2" id="KW-0808">Transferase</keyword>
<dbReference type="GO" id="GO:0004190">
    <property type="term" value="F:aspartic-type endopeptidase activity"/>
    <property type="evidence" value="ECO:0007669"/>
    <property type="project" value="UniProtKB-KW"/>
</dbReference>
<evidence type="ECO:0000256" key="11">
    <source>
        <dbReference type="ARBA" id="ARBA00022918"/>
    </source>
</evidence>
<name>A0A834GGT2_RHOSS</name>
<evidence type="ECO:0000313" key="18">
    <source>
        <dbReference type="EMBL" id="KAF7133312.1"/>
    </source>
</evidence>
<dbReference type="SUPFAM" id="SSF53098">
    <property type="entry name" value="Ribonuclease H-like"/>
    <property type="match status" value="1"/>
</dbReference>
<dbReference type="CDD" id="cd09274">
    <property type="entry name" value="RNase_HI_RT_Ty3"/>
    <property type="match status" value="1"/>
</dbReference>
<dbReference type="GO" id="GO:0006508">
    <property type="term" value="P:proteolysis"/>
    <property type="evidence" value="ECO:0007669"/>
    <property type="project" value="UniProtKB-KW"/>
</dbReference>
<dbReference type="Pfam" id="PF24626">
    <property type="entry name" value="SH3_Tf2-1"/>
    <property type="match status" value="1"/>
</dbReference>
<accession>A0A834GGT2</accession>
<evidence type="ECO:0000256" key="14">
    <source>
        <dbReference type="ARBA" id="ARBA00023172"/>
    </source>
</evidence>
<keyword evidence="11" id="KW-0695">RNA-directed DNA polymerase</keyword>
<evidence type="ECO:0000256" key="9">
    <source>
        <dbReference type="ARBA" id="ARBA00022842"/>
    </source>
</evidence>
<proteinExistence type="predicted"/>
<dbReference type="Proteomes" id="UP000626092">
    <property type="component" value="Unassembled WGS sequence"/>
</dbReference>
<feature type="domain" description="Reverse transcriptase RNase H-like" evidence="15">
    <location>
        <begin position="319"/>
        <end position="390"/>
    </location>
</feature>
<dbReference type="Pfam" id="PF08284">
    <property type="entry name" value="RVP_2"/>
    <property type="match status" value="1"/>
</dbReference>
<dbReference type="FunFam" id="1.10.340.70:FF:000001">
    <property type="entry name" value="Retrovirus-related Pol polyprotein from transposon gypsy-like Protein"/>
    <property type="match status" value="1"/>
</dbReference>
<dbReference type="SUPFAM" id="SSF56672">
    <property type="entry name" value="DNA/RNA polymerases"/>
    <property type="match status" value="1"/>
</dbReference>
<comment type="caution">
    <text evidence="18">The sequence shown here is derived from an EMBL/GenBank/DDBJ whole genome shotgun (WGS) entry which is preliminary data.</text>
</comment>
<keyword evidence="9" id="KW-0460">Magnesium</keyword>
<dbReference type="InterPro" id="IPR012337">
    <property type="entry name" value="RNaseH-like_sf"/>
</dbReference>
<dbReference type="SUPFAM" id="SSF50630">
    <property type="entry name" value="Acid proteases"/>
    <property type="match status" value="1"/>
</dbReference>
<dbReference type="GO" id="GO:0015074">
    <property type="term" value="P:DNA integration"/>
    <property type="evidence" value="ECO:0007669"/>
    <property type="project" value="UniProtKB-KW"/>
</dbReference>
<dbReference type="InterPro" id="IPR050951">
    <property type="entry name" value="Retrovirus_Pol_polyprotein"/>
</dbReference>
<feature type="domain" description="Integrase zinc-binding" evidence="16">
    <location>
        <begin position="482"/>
        <end position="535"/>
    </location>
</feature>
<evidence type="ECO:0000259" key="16">
    <source>
        <dbReference type="Pfam" id="PF17921"/>
    </source>
</evidence>
<dbReference type="InterPro" id="IPR036397">
    <property type="entry name" value="RNaseH_sf"/>
</dbReference>
<dbReference type="PANTHER" id="PTHR37984:SF5">
    <property type="entry name" value="PROTEIN NYNRIN-LIKE"/>
    <property type="match status" value="1"/>
</dbReference>
<dbReference type="EMBL" id="WJXA01000009">
    <property type="protein sequence ID" value="KAF7133312.1"/>
    <property type="molecule type" value="Genomic_DNA"/>
</dbReference>
<evidence type="ECO:0000256" key="4">
    <source>
        <dbReference type="ARBA" id="ARBA00022722"/>
    </source>
</evidence>
<keyword evidence="7" id="KW-0255">Endonuclease</keyword>
<dbReference type="CDD" id="cd00303">
    <property type="entry name" value="retropepsin_like"/>
    <property type="match status" value="1"/>
</dbReference>
<dbReference type="Gene3D" id="1.10.340.70">
    <property type="match status" value="1"/>
</dbReference>
<protein>
    <recommendedName>
        <fullName evidence="20">Reverse transcriptase</fullName>
    </recommendedName>
</protein>
<dbReference type="InterPro" id="IPR021109">
    <property type="entry name" value="Peptidase_aspartic_dom_sf"/>
</dbReference>
<keyword evidence="4" id="KW-0540">Nuclease</keyword>
<keyword evidence="14" id="KW-0233">DNA recombination</keyword>
<keyword evidence="1" id="KW-0645">Protease</keyword>
<evidence type="ECO:0000256" key="3">
    <source>
        <dbReference type="ARBA" id="ARBA00022695"/>
    </source>
</evidence>
<dbReference type="Pfam" id="PF17917">
    <property type="entry name" value="RT_RNaseH"/>
    <property type="match status" value="1"/>
</dbReference>
<dbReference type="InterPro" id="IPR041588">
    <property type="entry name" value="Integrase_H2C2"/>
</dbReference>
<evidence type="ECO:0000256" key="12">
    <source>
        <dbReference type="ARBA" id="ARBA00022932"/>
    </source>
</evidence>
<dbReference type="GO" id="GO:0004519">
    <property type="term" value="F:endonuclease activity"/>
    <property type="evidence" value="ECO:0007669"/>
    <property type="project" value="UniProtKB-KW"/>
</dbReference>
<evidence type="ECO:0000256" key="10">
    <source>
        <dbReference type="ARBA" id="ARBA00022908"/>
    </source>
</evidence>
<dbReference type="InterPro" id="IPR056924">
    <property type="entry name" value="SH3_Tf2-1"/>
</dbReference>
<dbReference type="InterPro" id="IPR043502">
    <property type="entry name" value="DNA/RNA_pol_sf"/>
</dbReference>
<evidence type="ECO:0000256" key="1">
    <source>
        <dbReference type="ARBA" id="ARBA00022670"/>
    </source>
</evidence>
<dbReference type="SUPFAM" id="SSF54160">
    <property type="entry name" value="Chromo domain-like"/>
    <property type="match status" value="1"/>
</dbReference>
<sequence length="815" mass="91924">MPKPPNPSMATSKPLNLTPNYLPTHVNTRTTTQIPIKRLTEREMEARREKGLCYNCDEKFVRGHRCQRRQLFLLMGEDENEEIFESEPHEIQEERLEDNVQISMHALAGCNSFRTMRIKGQLKGKIITILIDSGSTHNFLEPTIAKHSGFPIEATPDLTVAVADGTRLCSKAVCKNLSWEMQGIMFSAEVRLLSLGGCDMVLGIQWLSTLGPILWDFKNLSMQFHLHGKPVDLKGETQSKVEQVNSKQIGKIVQSTKQGFLAYMCSMDAEEVNNQVHSDINVILQEFCDVFEEPKTLPPQRNADHKIPLKGGSEPVHVKPYSKALAPKHLGLSTYEKELLAVVYAVHKWGHYLLGRHFVIRTDHLSLKYLLNQKISTSMQQKWLTKLLGYDYEIVYKAGQDNKVADALSRQELDPFSSAAALSVIQTDWLLDLKQSWSTDRDLKALITDLANDPTSHEGYCWHHDLLTYNGKLVVGSVGNIKTQILQELHGSPVGGHSGTERTYKRVKRSFYWKGMKKAVFKFVAECDVCQRNKTETVACPGLLQPLPIPTRLWTDISMDFIEGLPLSNGKSVIFVVVDRLSKYVHFMALSHPYTAADVLYGQPPPSPIHYIPGSSNIATVDQWGLDRESTLKLLKEHLAQAQNRMKQLADKHRTEREFQVGDWVYLRLQPYKQGTVQIRANQKLAPRFYGPYQIIQKVGQVAYKLALPSSSRIHPVFHVSLLKRKLGQQVVAQADLPAVNEAGLLAPQPVAILDRRLVKHKGKAATQLLVQWANTFPEEASWEFYTHLQAKFPKFLPCGQGSHQGGGNDTPPIS</sequence>
<dbReference type="GO" id="GO:0003677">
    <property type="term" value="F:DNA binding"/>
    <property type="evidence" value="ECO:0007669"/>
    <property type="project" value="UniProtKB-KW"/>
</dbReference>
<dbReference type="Gene3D" id="3.30.420.10">
    <property type="entry name" value="Ribonuclease H-like superfamily/Ribonuclease H"/>
    <property type="match status" value="1"/>
</dbReference>
<evidence type="ECO:0000259" key="17">
    <source>
        <dbReference type="Pfam" id="PF24626"/>
    </source>
</evidence>